<evidence type="ECO:0000313" key="8">
    <source>
        <dbReference type="Proteomes" id="UP000321580"/>
    </source>
</evidence>
<keyword evidence="4 7" id="KW-0418">Kinase</keyword>
<dbReference type="PROSITE" id="PS00584">
    <property type="entry name" value="PFKB_KINASES_2"/>
    <property type="match status" value="1"/>
</dbReference>
<dbReference type="InterPro" id="IPR002173">
    <property type="entry name" value="Carboh/pur_kinase_PfkB_CS"/>
</dbReference>
<gene>
    <name evidence="7" type="ORF">FRY97_01025</name>
</gene>
<protein>
    <submittedName>
        <fullName evidence="7">Carbohydrate kinase</fullName>
    </submittedName>
</protein>
<dbReference type="EMBL" id="VOOR01000002">
    <property type="protein sequence ID" value="TXB69422.1"/>
    <property type="molecule type" value="Genomic_DNA"/>
</dbReference>
<keyword evidence="8" id="KW-1185">Reference proteome</keyword>
<feature type="domain" description="Carbohydrate kinase PfkB" evidence="6">
    <location>
        <begin position="12"/>
        <end position="299"/>
    </location>
</feature>
<dbReference type="OrthoDB" id="9813569at2"/>
<evidence type="ECO:0000256" key="2">
    <source>
        <dbReference type="ARBA" id="ARBA00022679"/>
    </source>
</evidence>
<dbReference type="PANTHER" id="PTHR43085:SF1">
    <property type="entry name" value="PSEUDOURIDINE KINASE-RELATED"/>
    <property type="match status" value="1"/>
</dbReference>
<evidence type="ECO:0000256" key="4">
    <source>
        <dbReference type="ARBA" id="ARBA00022777"/>
    </source>
</evidence>
<evidence type="ECO:0000313" key="7">
    <source>
        <dbReference type="EMBL" id="TXB69422.1"/>
    </source>
</evidence>
<comment type="similarity">
    <text evidence="1">Belongs to the carbohydrate kinase PfkB family.</text>
</comment>
<dbReference type="Gene3D" id="3.40.1190.20">
    <property type="match status" value="1"/>
</dbReference>
<sequence length="312" mass="33749">MQGQGNRQYGILSAGELLIDFISSEFASNLDEAVDFKRILGGSPANLAMNMARLGVSTKLVATIGNDDMGKYAARYVHRLGIDLHGLRAVDTPTTLILVTRSKEVSNFEAYRGADCEIVPEQMPLGQLKNIALFHTTCFALSREPARSTILQAAKLAASHGCTPSIDANFAAKIWPDQAAAQAAVKAYCGLGALVKMSEVDWERLFNHQMSDPGAAAEQLLEMGAAEVCLTMGSEGCYVATKGERHFLAARPVEVRDTTGAGDAFWSGYLTAWLDGKGLMEKAMAGRKMAELKLQHFGPLPDQVERMELYKG</sequence>
<dbReference type="InterPro" id="IPR050306">
    <property type="entry name" value="PfkB_Carbo_kinase"/>
</dbReference>
<name>A0A5C6S6H9_9BACT</name>
<evidence type="ECO:0000256" key="3">
    <source>
        <dbReference type="ARBA" id="ARBA00022741"/>
    </source>
</evidence>
<keyword evidence="2" id="KW-0808">Transferase</keyword>
<organism evidence="7 8">
    <name type="scientific">Phaeodactylibacter luteus</name>
    <dbReference type="NCBI Taxonomy" id="1564516"/>
    <lineage>
        <taxon>Bacteria</taxon>
        <taxon>Pseudomonadati</taxon>
        <taxon>Bacteroidota</taxon>
        <taxon>Saprospiria</taxon>
        <taxon>Saprospirales</taxon>
        <taxon>Haliscomenobacteraceae</taxon>
        <taxon>Phaeodactylibacter</taxon>
    </lineage>
</organism>
<dbReference type="GO" id="GO:0005524">
    <property type="term" value="F:ATP binding"/>
    <property type="evidence" value="ECO:0007669"/>
    <property type="project" value="UniProtKB-KW"/>
</dbReference>
<keyword evidence="5" id="KW-0067">ATP-binding</keyword>
<proteinExistence type="inferred from homology"/>
<dbReference type="RefSeq" id="WP_147165554.1">
    <property type="nucleotide sequence ID" value="NZ_VOOR01000002.1"/>
</dbReference>
<dbReference type="SUPFAM" id="SSF53613">
    <property type="entry name" value="Ribokinase-like"/>
    <property type="match status" value="1"/>
</dbReference>
<keyword evidence="3" id="KW-0547">Nucleotide-binding</keyword>
<dbReference type="InterPro" id="IPR011611">
    <property type="entry name" value="PfkB_dom"/>
</dbReference>
<dbReference type="Pfam" id="PF00294">
    <property type="entry name" value="PfkB"/>
    <property type="match status" value="1"/>
</dbReference>
<dbReference type="Proteomes" id="UP000321580">
    <property type="component" value="Unassembled WGS sequence"/>
</dbReference>
<reference evidence="7 8" key="1">
    <citation type="submission" date="2019-08" db="EMBL/GenBank/DDBJ databases">
        <title>Genome of Phaeodactylibacter luteus.</title>
        <authorList>
            <person name="Bowman J.P."/>
        </authorList>
    </citation>
    <scope>NUCLEOTIDE SEQUENCE [LARGE SCALE GENOMIC DNA]</scope>
    <source>
        <strain evidence="7 8">KCTC 42180</strain>
    </source>
</reference>
<evidence type="ECO:0000259" key="6">
    <source>
        <dbReference type="Pfam" id="PF00294"/>
    </source>
</evidence>
<dbReference type="PANTHER" id="PTHR43085">
    <property type="entry name" value="HEXOKINASE FAMILY MEMBER"/>
    <property type="match status" value="1"/>
</dbReference>
<evidence type="ECO:0000256" key="1">
    <source>
        <dbReference type="ARBA" id="ARBA00010688"/>
    </source>
</evidence>
<dbReference type="GO" id="GO:0016301">
    <property type="term" value="F:kinase activity"/>
    <property type="evidence" value="ECO:0007669"/>
    <property type="project" value="UniProtKB-KW"/>
</dbReference>
<dbReference type="InterPro" id="IPR029056">
    <property type="entry name" value="Ribokinase-like"/>
</dbReference>
<evidence type="ECO:0000256" key="5">
    <source>
        <dbReference type="ARBA" id="ARBA00022840"/>
    </source>
</evidence>
<dbReference type="AlphaFoldDB" id="A0A5C6S6H9"/>
<comment type="caution">
    <text evidence="7">The sequence shown here is derived from an EMBL/GenBank/DDBJ whole genome shotgun (WGS) entry which is preliminary data.</text>
</comment>
<accession>A0A5C6S6H9</accession>